<dbReference type="AlphaFoldDB" id="A0A8H7TZX0"/>
<dbReference type="Proteomes" id="UP000639403">
    <property type="component" value="Unassembled WGS sequence"/>
</dbReference>
<dbReference type="InterPro" id="IPR011009">
    <property type="entry name" value="Kinase-like_dom_sf"/>
</dbReference>
<dbReference type="PANTHER" id="PTHR24353:SF37">
    <property type="entry name" value="CAMP-DEPENDENT PROTEIN KINASE CATALYTIC SUBUNIT PRKX"/>
    <property type="match status" value="1"/>
</dbReference>
<accession>A0A8H7TZX0</accession>
<dbReference type="Gene3D" id="3.30.200.20">
    <property type="entry name" value="Phosphorylase Kinase, domain 1"/>
    <property type="match status" value="1"/>
</dbReference>
<evidence type="ECO:0000256" key="1">
    <source>
        <dbReference type="ARBA" id="ARBA00012444"/>
    </source>
</evidence>
<keyword evidence="6" id="KW-0067">ATP-binding</keyword>
<dbReference type="EC" id="2.7.11.11" evidence="1"/>
<dbReference type="GO" id="GO:0005952">
    <property type="term" value="C:cAMP-dependent protein kinase complex"/>
    <property type="evidence" value="ECO:0007669"/>
    <property type="project" value="TreeGrafter"/>
</dbReference>
<reference evidence="11" key="2">
    <citation type="journal article" name="Front. Microbiol.">
        <title>Degradative Capacity of Two Strains of Rhodonia placenta: From Phenotype to Genotype.</title>
        <authorList>
            <person name="Kolle M."/>
            <person name="Horta M.A.C."/>
            <person name="Nowrousian M."/>
            <person name="Ohm R.A."/>
            <person name="Benz J.P."/>
            <person name="Pilgard A."/>
        </authorList>
    </citation>
    <scope>NUCLEOTIDE SEQUENCE</scope>
    <source>
        <strain evidence="11">FPRL280</strain>
    </source>
</reference>
<feature type="region of interest" description="Disordered" evidence="9">
    <location>
        <begin position="94"/>
        <end position="120"/>
    </location>
</feature>
<evidence type="ECO:0000256" key="3">
    <source>
        <dbReference type="ARBA" id="ARBA00022679"/>
    </source>
</evidence>
<feature type="compositionally biased region" description="Basic residues" evidence="9">
    <location>
        <begin position="94"/>
        <end position="104"/>
    </location>
</feature>
<evidence type="ECO:0000256" key="8">
    <source>
        <dbReference type="ARBA" id="ARBA00047454"/>
    </source>
</evidence>
<comment type="caution">
    <text evidence="11">The sequence shown here is derived from an EMBL/GenBank/DDBJ whole genome shotgun (WGS) entry which is preliminary data.</text>
</comment>
<evidence type="ECO:0000256" key="7">
    <source>
        <dbReference type="ARBA" id="ARBA00047292"/>
    </source>
</evidence>
<dbReference type="Gene3D" id="1.10.510.10">
    <property type="entry name" value="Transferase(Phosphotransferase) domain 1"/>
    <property type="match status" value="1"/>
</dbReference>
<keyword evidence="3" id="KW-0808">Transferase</keyword>
<evidence type="ECO:0000259" key="10">
    <source>
        <dbReference type="PROSITE" id="PS50011"/>
    </source>
</evidence>
<dbReference type="InterPro" id="IPR000719">
    <property type="entry name" value="Prot_kinase_dom"/>
</dbReference>
<organism evidence="11 12">
    <name type="scientific">Rhodonia placenta</name>
    <dbReference type="NCBI Taxonomy" id="104341"/>
    <lineage>
        <taxon>Eukaryota</taxon>
        <taxon>Fungi</taxon>
        <taxon>Dikarya</taxon>
        <taxon>Basidiomycota</taxon>
        <taxon>Agaricomycotina</taxon>
        <taxon>Agaricomycetes</taxon>
        <taxon>Polyporales</taxon>
        <taxon>Adustoporiaceae</taxon>
        <taxon>Rhodonia</taxon>
    </lineage>
</organism>
<feature type="compositionally biased region" description="Low complexity" evidence="9">
    <location>
        <begin position="38"/>
        <end position="63"/>
    </location>
</feature>
<dbReference type="Pfam" id="PF00069">
    <property type="entry name" value="Pkinase"/>
    <property type="match status" value="1"/>
</dbReference>
<feature type="domain" description="Protein kinase" evidence="10">
    <location>
        <begin position="55"/>
        <end position="275"/>
    </location>
</feature>
<evidence type="ECO:0000256" key="4">
    <source>
        <dbReference type="ARBA" id="ARBA00022741"/>
    </source>
</evidence>
<name>A0A8H7TZX0_9APHY</name>
<keyword evidence="2" id="KW-0723">Serine/threonine-protein kinase</keyword>
<evidence type="ECO:0000313" key="12">
    <source>
        <dbReference type="Proteomes" id="UP000639403"/>
    </source>
</evidence>
<evidence type="ECO:0000313" key="11">
    <source>
        <dbReference type="EMBL" id="KAF9808858.1"/>
    </source>
</evidence>
<evidence type="ECO:0000256" key="6">
    <source>
        <dbReference type="ARBA" id="ARBA00022840"/>
    </source>
</evidence>
<gene>
    <name evidence="11" type="ORF">IEO21_07723</name>
</gene>
<dbReference type="GO" id="GO:0004691">
    <property type="term" value="F:cAMP-dependent protein kinase activity"/>
    <property type="evidence" value="ECO:0007669"/>
    <property type="project" value="UniProtKB-EC"/>
</dbReference>
<proteinExistence type="predicted"/>
<reference evidence="11" key="1">
    <citation type="submission" date="2020-11" db="EMBL/GenBank/DDBJ databases">
        <authorList>
            <person name="Koelle M."/>
            <person name="Horta M.A.C."/>
            <person name="Nowrousian M."/>
            <person name="Ohm R.A."/>
            <person name="Benz P."/>
            <person name="Pilgard A."/>
        </authorList>
    </citation>
    <scope>NUCLEOTIDE SEQUENCE</scope>
    <source>
        <strain evidence="11">FPRL280</strain>
    </source>
</reference>
<dbReference type="SMART" id="SM00220">
    <property type="entry name" value="S_TKc"/>
    <property type="match status" value="1"/>
</dbReference>
<dbReference type="GO" id="GO:0005524">
    <property type="term" value="F:ATP binding"/>
    <property type="evidence" value="ECO:0007669"/>
    <property type="project" value="UniProtKB-KW"/>
</dbReference>
<evidence type="ECO:0000256" key="5">
    <source>
        <dbReference type="ARBA" id="ARBA00022777"/>
    </source>
</evidence>
<protein>
    <recommendedName>
        <fullName evidence="1">cAMP-dependent protein kinase</fullName>
        <ecNumber evidence="1">2.7.11.11</ecNumber>
    </recommendedName>
</protein>
<keyword evidence="5" id="KW-0418">Kinase</keyword>
<feature type="compositionally biased region" description="Basic and acidic residues" evidence="9">
    <location>
        <begin position="105"/>
        <end position="120"/>
    </location>
</feature>
<evidence type="ECO:0000256" key="9">
    <source>
        <dbReference type="SAM" id="MobiDB-lite"/>
    </source>
</evidence>
<sequence length="275" mass="31382">MAPIRQKASGSRRQTPIVRDSGKGTSSKLSYNATPLAPSSKPSTTNSSPLTSTSTRSSRPTGKGSYGRVVLVRTHEDSTIPELPHGAQFAMKAISKKGRHHRQRGNKEPREHSKRIKDSRNAERRFLAELPWHPFINGIMDAFDDDRNLYLMLELAPCESLHKYLRRKRDPIPSAHARFYFSNIVLGLEFLHSRDIWPAGHKANQDLKDLVERMLIPDPAERYGCMVLKGEHDEVGKNDEVRIHPFCYGKVNWKKIMERRQLVSAAPLLLCRAWR</sequence>
<evidence type="ECO:0000256" key="2">
    <source>
        <dbReference type="ARBA" id="ARBA00022527"/>
    </source>
</evidence>
<dbReference type="EMBL" id="JADOXO010000230">
    <property type="protein sequence ID" value="KAF9808858.1"/>
    <property type="molecule type" value="Genomic_DNA"/>
</dbReference>
<dbReference type="PROSITE" id="PS50011">
    <property type="entry name" value="PROTEIN_KINASE_DOM"/>
    <property type="match status" value="1"/>
</dbReference>
<comment type="catalytic activity">
    <reaction evidence="8">
        <text>L-seryl-[protein] + ATP = O-phospho-L-seryl-[protein] + ADP + H(+)</text>
        <dbReference type="Rhea" id="RHEA:17989"/>
        <dbReference type="Rhea" id="RHEA-COMP:9863"/>
        <dbReference type="Rhea" id="RHEA-COMP:11604"/>
        <dbReference type="ChEBI" id="CHEBI:15378"/>
        <dbReference type="ChEBI" id="CHEBI:29999"/>
        <dbReference type="ChEBI" id="CHEBI:30616"/>
        <dbReference type="ChEBI" id="CHEBI:83421"/>
        <dbReference type="ChEBI" id="CHEBI:456216"/>
        <dbReference type="EC" id="2.7.11.11"/>
    </reaction>
</comment>
<dbReference type="SUPFAM" id="SSF56112">
    <property type="entry name" value="Protein kinase-like (PK-like)"/>
    <property type="match status" value="1"/>
</dbReference>
<keyword evidence="4" id="KW-0547">Nucleotide-binding</keyword>
<feature type="compositionally biased region" description="Polar residues" evidence="9">
    <location>
        <begin position="23"/>
        <end position="33"/>
    </location>
</feature>
<comment type="catalytic activity">
    <reaction evidence="7">
        <text>L-threonyl-[protein] + ATP = O-phospho-L-threonyl-[protein] + ADP + H(+)</text>
        <dbReference type="Rhea" id="RHEA:46608"/>
        <dbReference type="Rhea" id="RHEA-COMP:11060"/>
        <dbReference type="Rhea" id="RHEA-COMP:11605"/>
        <dbReference type="ChEBI" id="CHEBI:15378"/>
        <dbReference type="ChEBI" id="CHEBI:30013"/>
        <dbReference type="ChEBI" id="CHEBI:30616"/>
        <dbReference type="ChEBI" id="CHEBI:61977"/>
        <dbReference type="ChEBI" id="CHEBI:456216"/>
        <dbReference type="EC" id="2.7.11.11"/>
    </reaction>
</comment>
<dbReference type="PANTHER" id="PTHR24353">
    <property type="entry name" value="CYCLIC NUCLEOTIDE-DEPENDENT PROTEIN KINASE"/>
    <property type="match status" value="1"/>
</dbReference>
<feature type="region of interest" description="Disordered" evidence="9">
    <location>
        <begin position="1"/>
        <end position="66"/>
    </location>
</feature>